<evidence type="ECO:0000259" key="3">
    <source>
        <dbReference type="Pfam" id="PF03407"/>
    </source>
</evidence>
<evidence type="ECO:0000256" key="2">
    <source>
        <dbReference type="SAM" id="Phobius"/>
    </source>
</evidence>
<proteinExistence type="predicted"/>
<comment type="caution">
    <text evidence="4">The sequence shown here is derived from an EMBL/GenBank/DDBJ whole genome shotgun (WGS) entry which is preliminary data.</text>
</comment>
<sequence>MLIVTYVNRVRVDFALAWVRHLTALKQPHHLVAALDGDALAALEAHGVATYLLNYSMLGGDDTGWGTQAFRKLGLVKVQMVLDLARTGVDTLTVDADAIILRDPLPYFRRYPQADVLMSSDHLNATNGYDDDGLESEDAFGSAFNIGFIFIRSRAVEFVQAWRDACFEHASSWDQQLFADVLRRDDGGEAGSASGPRTVRRTDRLVPMRFRTSVGMPVLAGVLPVALFASGHTYFVQRMAHRMRTTPYMVHATFQYGGSQGKRHRLREAMIWEDEPEYYTTRMLSYEADVPSELVYPAARATRRLHARRAGSTPDAPVCNQSQGEPMTVEDHFRLVNHQLRQLRNALALAQALGRVLILPRLVCGLDRWWAPHKGNIPGADTRLPLLECPADHVIDLEAMGKPEALLREHSILCNPRMPAAALREAAHERLPVRLPGVGWTFGSGEEGNGGTSGGGSSNDGEGMATRISDLLYRQGTHDELYAQAQHRRLAVAKLLGRLDQQYAKTAVLKVSGPLPDYRDLLGGEGRSGDAEDEDADTVVRAHAVRAPLRGSALAG</sequence>
<dbReference type="Pfam" id="PF03407">
    <property type="entry name" value="Nucleotid_trans"/>
    <property type="match status" value="1"/>
</dbReference>
<keyword evidence="2" id="KW-0812">Transmembrane</keyword>
<dbReference type="PANTHER" id="PTHR46936">
    <property type="entry name" value="ARABINOSYLTRANSFERASE XEG113"/>
    <property type="match status" value="1"/>
</dbReference>
<evidence type="ECO:0000256" key="1">
    <source>
        <dbReference type="SAM" id="MobiDB-lite"/>
    </source>
</evidence>
<dbReference type="InterPro" id="IPR005069">
    <property type="entry name" value="Nucl-diP-sugar_transferase"/>
</dbReference>
<keyword evidence="4" id="KW-0808">Transferase</keyword>
<feature type="region of interest" description="Disordered" evidence="1">
    <location>
        <begin position="442"/>
        <end position="463"/>
    </location>
</feature>
<dbReference type="AlphaFoldDB" id="A0A0M0K6S0"/>
<dbReference type="EMBL" id="JWZX01001331">
    <property type="protein sequence ID" value="KOO34088.1"/>
    <property type="molecule type" value="Genomic_DNA"/>
</dbReference>
<evidence type="ECO:0000313" key="4">
    <source>
        <dbReference type="EMBL" id="KOO34088.1"/>
    </source>
</evidence>
<feature type="transmembrane region" description="Helical" evidence="2">
    <location>
        <begin position="214"/>
        <end position="236"/>
    </location>
</feature>
<name>A0A0M0K6S0_9EUKA</name>
<organism evidence="4 5">
    <name type="scientific">Chrysochromulina tobinii</name>
    <dbReference type="NCBI Taxonomy" id="1460289"/>
    <lineage>
        <taxon>Eukaryota</taxon>
        <taxon>Haptista</taxon>
        <taxon>Haptophyta</taxon>
        <taxon>Prymnesiophyceae</taxon>
        <taxon>Prymnesiales</taxon>
        <taxon>Chrysochromulinaceae</taxon>
        <taxon>Chrysochromulina</taxon>
    </lineage>
</organism>
<keyword evidence="5" id="KW-1185">Reference proteome</keyword>
<dbReference type="Proteomes" id="UP000037460">
    <property type="component" value="Unassembled WGS sequence"/>
</dbReference>
<protein>
    <submittedName>
        <fullName evidence="4">Glycosyltransferase family 77 protein</fullName>
    </submittedName>
</protein>
<keyword evidence="2" id="KW-1133">Transmembrane helix</keyword>
<keyword evidence="2" id="KW-0472">Membrane</keyword>
<accession>A0A0M0K6S0</accession>
<feature type="compositionally biased region" description="Gly residues" evidence="1">
    <location>
        <begin position="442"/>
        <end position="458"/>
    </location>
</feature>
<dbReference type="GO" id="GO:0052636">
    <property type="term" value="F:arabinosyltransferase activity"/>
    <property type="evidence" value="ECO:0007669"/>
    <property type="project" value="TreeGrafter"/>
</dbReference>
<dbReference type="OrthoDB" id="540503at2759"/>
<dbReference type="PANTHER" id="PTHR46936:SF1">
    <property type="entry name" value="ARABINOSYLTRANSFERASE XEG113"/>
    <property type="match status" value="1"/>
</dbReference>
<feature type="domain" description="Nucleotide-diphospho-sugar transferase" evidence="3">
    <location>
        <begin position="27"/>
        <end position="266"/>
    </location>
</feature>
<gene>
    <name evidence="4" type="ORF">Ctob_011040</name>
</gene>
<reference evidence="5" key="1">
    <citation type="journal article" date="2015" name="PLoS Genet.">
        <title>Genome Sequence and Transcriptome Analyses of Chrysochromulina tobin: Metabolic Tools for Enhanced Algal Fitness in the Prominent Order Prymnesiales (Haptophyceae).</title>
        <authorList>
            <person name="Hovde B.T."/>
            <person name="Deodato C.R."/>
            <person name="Hunsperger H.M."/>
            <person name="Ryken S.A."/>
            <person name="Yost W."/>
            <person name="Jha R.K."/>
            <person name="Patterson J."/>
            <person name="Monnat R.J. Jr."/>
            <person name="Barlow S.B."/>
            <person name="Starkenburg S.R."/>
            <person name="Cattolico R.A."/>
        </authorList>
    </citation>
    <scope>NUCLEOTIDE SEQUENCE</scope>
    <source>
        <strain evidence="5">CCMP291</strain>
    </source>
</reference>
<dbReference type="InterPro" id="IPR053250">
    <property type="entry name" value="Glycosyltransferase_77"/>
</dbReference>
<dbReference type="GO" id="GO:0005794">
    <property type="term" value="C:Golgi apparatus"/>
    <property type="evidence" value="ECO:0007669"/>
    <property type="project" value="TreeGrafter"/>
</dbReference>
<evidence type="ECO:0000313" key="5">
    <source>
        <dbReference type="Proteomes" id="UP000037460"/>
    </source>
</evidence>